<feature type="domain" description="Response regulatory" evidence="11">
    <location>
        <begin position="3"/>
        <end position="120"/>
    </location>
</feature>
<dbReference type="GO" id="GO:0003700">
    <property type="term" value="F:DNA-binding transcription factor activity"/>
    <property type="evidence" value="ECO:0007669"/>
    <property type="project" value="InterPro"/>
</dbReference>
<evidence type="ECO:0000256" key="2">
    <source>
        <dbReference type="ARBA" id="ARBA00022490"/>
    </source>
</evidence>
<evidence type="ECO:0000256" key="6">
    <source>
        <dbReference type="ARBA" id="ARBA00023125"/>
    </source>
</evidence>
<keyword evidence="3 8" id="KW-0597">Phosphoprotein</keyword>
<dbReference type="PROSITE" id="PS01124">
    <property type="entry name" value="HTH_ARAC_FAMILY_2"/>
    <property type="match status" value="1"/>
</dbReference>
<dbReference type="Pfam" id="PF00072">
    <property type="entry name" value="Response_reg"/>
    <property type="match status" value="1"/>
</dbReference>
<dbReference type="Gene3D" id="3.40.50.2300">
    <property type="match status" value="1"/>
</dbReference>
<evidence type="ECO:0000256" key="9">
    <source>
        <dbReference type="SAM" id="MobiDB-lite"/>
    </source>
</evidence>
<reference evidence="12" key="1">
    <citation type="submission" date="2024-05" db="EMBL/GenBank/DDBJ databases">
        <title>Draft genome assemblies of 36 bacteria isolated from hibernating arctic ground squirrels.</title>
        <authorList>
            <person name="McKee H."/>
            <person name="Mullen L."/>
            <person name="Drown D.M."/>
            <person name="Duddleston K.N."/>
        </authorList>
    </citation>
    <scope>NUCLEOTIDE SEQUENCE</scope>
    <source>
        <strain evidence="12">AN1007</strain>
    </source>
</reference>
<dbReference type="InterPro" id="IPR018060">
    <property type="entry name" value="HTH_AraC"/>
</dbReference>
<accession>A0AAU8NHA4</accession>
<dbReference type="InterPro" id="IPR051552">
    <property type="entry name" value="HptR"/>
</dbReference>
<dbReference type="CDD" id="cd17536">
    <property type="entry name" value="REC_YesN-like"/>
    <property type="match status" value="1"/>
</dbReference>
<dbReference type="Gene3D" id="1.10.10.60">
    <property type="entry name" value="Homeodomain-like"/>
    <property type="match status" value="2"/>
</dbReference>
<evidence type="ECO:0000313" key="12">
    <source>
        <dbReference type="EMBL" id="XCP97232.1"/>
    </source>
</evidence>
<dbReference type="InterPro" id="IPR011006">
    <property type="entry name" value="CheY-like_superfamily"/>
</dbReference>
<dbReference type="PROSITE" id="PS50110">
    <property type="entry name" value="RESPONSE_REGULATORY"/>
    <property type="match status" value="1"/>
</dbReference>
<evidence type="ECO:0000256" key="5">
    <source>
        <dbReference type="ARBA" id="ARBA00023015"/>
    </source>
</evidence>
<evidence type="ECO:0000259" key="11">
    <source>
        <dbReference type="PROSITE" id="PS50110"/>
    </source>
</evidence>
<keyword evidence="5" id="KW-0805">Transcription regulation</keyword>
<dbReference type="PANTHER" id="PTHR42713:SF3">
    <property type="entry name" value="TRANSCRIPTIONAL REGULATORY PROTEIN HPTR"/>
    <property type="match status" value="1"/>
</dbReference>
<protein>
    <submittedName>
        <fullName evidence="12">Response regulator</fullName>
    </submittedName>
</protein>
<dbReference type="EMBL" id="CP159992">
    <property type="protein sequence ID" value="XCP97232.1"/>
    <property type="molecule type" value="Genomic_DNA"/>
</dbReference>
<evidence type="ECO:0000256" key="1">
    <source>
        <dbReference type="ARBA" id="ARBA00004496"/>
    </source>
</evidence>
<feature type="modified residue" description="4-aspartylphosphate" evidence="8">
    <location>
        <position position="55"/>
    </location>
</feature>
<sequence>MIKVLIVDDDKLVRKGISSAMPWNEFNMEVIGEASNGQKALEFLQSHPVDLMLTDLAMPVMSGIELMRAAKQLYPELHIVVLTLHQDFDYIQEALRLGAIDYIAKVQLEKEQFEHVLQRIHTRMGGSAKTVRQLPSPDETNVHYSTVYALISQDRKSEPSWGDHLHSTDHSEVRWEIERNSWMWAARKEQEEQVYERVKKTQLQAPNSTLLVLSDVQGRTWSQIKNWIMNYTETALFYAYSPDQQVMHLTMKDEHQQIEEPLDEELDRMKQSWFQTAWAHREQDYHRLIAQFKALQLQKAQLTGLLYFIVMEWNRLFAHTSLGKIAMIHSFHSWHEVQDWIKQTAANIRKADQQQAYSPEIIEAVKNAVIIIQHDLTQAHTASELSQQLNISRSYFSQCFKELMGRTFNDYSRFVRVEKAKEYLVSTHHTISWIAEQVGYTDEKYFSRIFREMTGLLPSEYRHAGEKRSNRSDTEDSLRS</sequence>
<evidence type="ECO:0000259" key="10">
    <source>
        <dbReference type="PROSITE" id="PS01124"/>
    </source>
</evidence>
<dbReference type="RefSeq" id="WP_366295851.1">
    <property type="nucleotide sequence ID" value="NZ_CP159992.1"/>
</dbReference>
<dbReference type="GO" id="GO:0000160">
    <property type="term" value="P:phosphorelay signal transduction system"/>
    <property type="evidence" value="ECO:0007669"/>
    <property type="project" value="UniProtKB-KW"/>
</dbReference>
<evidence type="ECO:0000256" key="8">
    <source>
        <dbReference type="PROSITE-ProRule" id="PRU00169"/>
    </source>
</evidence>
<dbReference type="GO" id="GO:0005737">
    <property type="term" value="C:cytoplasm"/>
    <property type="evidence" value="ECO:0007669"/>
    <property type="project" value="UniProtKB-SubCell"/>
</dbReference>
<dbReference type="InterPro" id="IPR001789">
    <property type="entry name" value="Sig_transdc_resp-reg_receiver"/>
</dbReference>
<dbReference type="PROSITE" id="PS00041">
    <property type="entry name" value="HTH_ARAC_FAMILY_1"/>
    <property type="match status" value="1"/>
</dbReference>
<keyword evidence="2" id="KW-0963">Cytoplasm</keyword>
<dbReference type="SUPFAM" id="SSF46689">
    <property type="entry name" value="Homeodomain-like"/>
    <property type="match status" value="2"/>
</dbReference>
<dbReference type="SMART" id="SM00448">
    <property type="entry name" value="REC"/>
    <property type="match status" value="1"/>
</dbReference>
<name>A0AAU8NHA4_9BACL</name>
<evidence type="ECO:0000256" key="3">
    <source>
        <dbReference type="ARBA" id="ARBA00022553"/>
    </source>
</evidence>
<dbReference type="SUPFAM" id="SSF52172">
    <property type="entry name" value="CheY-like"/>
    <property type="match status" value="1"/>
</dbReference>
<dbReference type="AlphaFoldDB" id="A0AAU8NHA4"/>
<dbReference type="Pfam" id="PF12833">
    <property type="entry name" value="HTH_18"/>
    <property type="match status" value="1"/>
</dbReference>
<evidence type="ECO:0000256" key="7">
    <source>
        <dbReference type="ARBA" id="ARBA00023163"/>
    </source>
</evidence>
<dbReference type="InterPro" id="IPR020449">
    <property type="entry name" value="Tscrpt_reg_AraC-type_HTH"/>
</dbReference>
<evidence type="ECO:0000256" key="4">
    <source>
        <dbReference type="ARBA" id="ARBA00023012"/>
    </source>
</evidence>
<dbReference type="InterPro" id="IPR018062">
    <property type="entry name" value="HTH_AraC-typ_CS"/>
</dbReference>
<dbReference type="SMART" id="SM00342">
    <property type="entry name" value="HTH_ARAC"/>
    <property type="match status" value="1"/>
</dbReference>
<dbReference type="PRINTS" id="PR00032">
    <property type="entry name" value="HTHARAC"/>
</dbReference>
<keyword evidence="4" id="KW-0902">Two-component regulatory system</keyword>
<dbReference type="GO" id="GO:0043565">
    <property type="term" value="F:sequence-specific DNA binding"/>
    <property type="evidence" value="ECO:0007669"/>
    <property type="project" value="InterPro"/>
</dbReference>
<dbReference type="InterPro" id="IPR009057">
    <property type="entry name" value="Homeodomain-like_sf"/>
</dbReference>
<feature type="region of interest" description="Disordered" evidence="9">
    <location>
        <begin position="461"/>
        <end position="480"/>
    </location>
</feature>
<dbReference type="PANTHER" id="PTHR42713">
    <property type="entry name" value="HISTIDINE KINASE-RELATED"/>
    <property type="match status" value="1"/>
</dbReference>
<proteinExistence type="predicted"/>
<gene>
    <name evidence="12" type="ORF">ABXS70_11240</name>
</gene>
<comment type="subcellular location">
    <subcellularLocation>
        <location evidence="1">Cytoplasm</location>
    </subcellularLocation>
</comment>
<keyword evidence="6" id="KW-0238">DNA-binding</keyword>
<keyword evidence="7" id="KW-0804">Transcription</keyword>
<organism evidence="12">
    <name type="scientific">Paenibacillus sp. AN1007</name>
    <dbReference type="NCBI Taxonomy" id="3151385"/>
    <lineage>
        <taxon>Bacteria</taxon>
        <taxon>Bacillati</taxon>
        <taxon>Bacillota</taxon>
        <taxon>Bacilli</taxon>
        <taxon>Bacillales</taxon>
        <taxon>Paenibacillaceae</taxon>
        <taxon>Paenibacillus</taxon>
    </lineage>
</organism>
<feature type="domain" description="HTH araC/xylS-type" evidence="10">
    <location>
        <begin position="366"/>
        <end position="464"/>
    </location>
</feature>